<feature type="repeat" description="PPR" evidence="1">
    <location>
        <begin position="423"/>
        <end position="457"/>
    </location>
</feature>
<feature type="region of interest" description="Disordered" evidence="2">
    <location>
        <begin position="759"/>
        <end position="783"/>
    </location>
</feature>
<dbReference type="OrthoDB" id="185373at2759"/>
<dbReference type="InterPro" id="IPR011990">
    <property type="entry name" value="TPR-like_helical_dom_sf"/>
</dbReference>
<evidence type="ECO:0000256" key="2">
    <source>
        <dbReference type="SAM" id="MobiDB-lite"/>
    </source>
</evidence>
<feature type="compositionally biased region" description="Basic and acidic residues" evidence="2">
    <location>
        <begin position="759"/>
        <end position="772"/>
    </location>
</feature>
<name>A0A9P9ADC3_9PEZI</name>
<comment type="caution">
    <text evidence="3">The sequence shown here is derived from an EMBL/GenBank/DDBJ whole genome shotgun (WGS) entry which is preliminary data.</text>
</comment>
<dbReference type="InterPro" id="IPR002885">
    <property type="entry name" value="PPR_rpt"/>
</dbReference>
<dbReference type="EMBL" id="JAGSXJ010000001">
    <property type="protein sequence ID" value="KAH6697396.1"/>
    <property type="molecule type" value="Genomic_DNA"/>
</dbReference>
<evidence type="ECO:0000313" key="3">
    <source>
        <dbReference type="EMBL" id="KAH6697396.1"/>
    </source>
</evidence>
<dbReference type="AlphaFoldDB" id="A0A9P9ADC3"/>
<evidence type="ECO:0008006" key="5">
    <source>
        <dbReference type="Google" id="ProtNLM"/>
    </source>
</evidence>
<dbReference type="PROSITE" id="PS51375">
    <property type="entry name" value="PPR"/>
    <property type="match status" value="1"/>
</dbReference>
<feature type="region of interest" description="Disordered" evidence="2">
    <location>
        <begin position="54"/>
        <end position="88"/>
    </location>
</feature>
<organism evidence="3 4">
    <name type="scientific">Plectosphaerella plurivora</name>
    <dbReference type="NCBI Taxonomy" id="936078"/>
    <lineage>
        <taxon>Eukaryota</taxon>
        <taxon>Fungi</taxon>
        <taxon>Dikarya</taxon>
        <taxon>Ascomycota</taxon>
        <taxon>Pezizomycotina</taxon>
        <taxon>Sordariomycetes</taxon>
        <taxon>Hypocreomycetidae</taxon>
        <taxon>Glomerellales</taxon>
        <taxon>Plectosphaerellaceae</taxon>
        <taxon>Plectosphaerella</taxon>
    </lineage>
</organism>
<accession>A0A9P9ADC3</accession>
<feature type="compositionally biased region" description="Basic and acidic residues" evidence="2">
    <location>
        <begin position="828"/>
        <end position="837"/>
    </location>
</feature>
<protein>
    <recommendedName>
        <fullName evidence="5">Pentatricopeptide repeat domain-containing protein</fullName>
    </recommendedName>
</protein>
<dbReference type="Gene3D" id="1.25.40.10">
    <property type="entry name" value="Tetratricopeptide repeat domain"/>
    <property type="match status" value="1"/>
</dbReference>
<evidence type="ECO:0000256" key="1">
    <source>
        <dbReference type="PROSITE-ProRule" id="PRU00708"/>
    </source>
</evidence>
<evidence type="ECO:0000313" key="4">
    <source>
        <dbReference type="Proteomes" id="UP000770015"/>
    </source>
</evidence>
<proteinExistence type="predicted"/>
<feature type="region of interest" description="Disordered" evidence="2">
    <location>
        <begin position="828"/>
        <end position="849"/>
    </location>
</feature>
<dbReference type="Proteomes" id="UP000770015">
    <property type="component" value="Unassembled WGS sequence"/>
</dbReference>
<sequence>MSLGIKLLWRIRPQLVVTSPALARHPPTLPHPALPEQLLPSPWQSRCVGGSVRHASNFTVPSHDTDHDTRPTPPTPTPGPSTSRRVSHHDEAGLQMIQELESLLKDHRDFAVADKDGNTDIATTRLPIPAESVMDKPVNRYPRKRETLSSLSRYMRKKDAIQRVEERQAQHGRVPDWRVVLSMLRKNTLRATWNTPGNERIIWVSENIVDTLLHEPDHNIWDIDRRTECVLELSTDQVNIDDAGRRMVSLRLSGSDEAMDAAKAEITAFSFSQPSGSISFPEFDAVSNAIPSPTTSTTAARWSSARQVERPSSMRAYDCYVRYERIPRPREWTTRSLEAYIIKLTRARHPPHVMSRLYGPGVDGRMQAVALMQRVLSSEEASLALSVRAFKLALQFAMNIGPGCRPQVRALISTATTARLPLDTSVFNILLKGNARDHDLESFGDVLRLMGKRGLAPNFVTWTNFLSIIEDLNVKMHVCRAMDDRGLLRGLHGRRALAHEFVVYELEQERGRWAGVQAFLDRQDKKFGPGWLTQETSNRVIEELGRQGKFGSCIEFLDIVVPKGLTDVTTLNIILNHSLQHRRPLPALLALHRTETLGISLDKDSYHELFKLFRSLRKANCMAIVWRAACLKGRTTFGMRRIITDFYNSFPSLLTRNTLPAPPVLSHHNFRPESQYHLWRDVPTFHHPLMEPQLLAAMKASNTAEAEQSITTVEPILDEPNAIGPLIAYLYRQFWPKYKWRAERPLYALLVEANAADRELENRGKSRRERAMSDAMSAGSTDALSEVSTNLDRVVSPGVSMTYVDSSLKEMAELRPTIYSRTFGVTDAERDISERNDTPGSDEQLSEKL</sequence>
<reference evidence="3" key="1">
    <citation type="journal article" date="2021" name="Nat. Commun.">
        <title>Genetic determinants of endophytism in the Arabidopsis root mycobiome.</title>
        <authorList>
            <person name="Mesny F."/>
            <person name="Miyauchi S."/>
            <person name="Thiergart T."/>
            <person name="Pickel B."/>
            <person name="Atanasova L."/>
            <person name="Karlsson M."/>
            <person name="Huettel B."/>
            <person name="Barry K.W."/>
            <person name="Haridas S."/>
            <person name="Chen C."/>
            <person name="Bauer D."/>
            <person name="Andreopoulos W."/>
            <person name="Pangilinan J."/>
            <person name="LaButti K."/>
            <person name="Riley R."/>
            <person name="Lipzen A."/>
            <person name="Clum A."/>
            <person name="Drula E."/>
            <person name="Henrissat B."/>
            <person name="Kohler A."/>
            <person name="Grigoriev I.V."/>
            <person name="Martin F.M."/>
            <person name="Hacquard S."/>
        </authorList>
    </citation>
    <scope>NUCLEOTIDE SEQUENCE</scope>
    <source>
        <strain evidence="3">MPI-SDFR-AT-0117</strain>
    </source>
</reference>
<gene>
    <name evidence="3" type="ORF">F5X68DRAFT_197275</name>
</gene>
<keyword evidence="4" id="KW-1185">Reference proteome</keyword>